<evidence type="ECO:0000313" key="3">
    <source>
        <dbReference type="Proteomes" id="UP000623010"/>
    </source>
</evidence>
<dbReference type="RefSeq" id="WP_190057214.1">
    <property type="nucleotide sequence ID" value="NZ_BMWH01000006.1"/>
</dbReference>
<feature type="transmembrane region" description="Helical" evidence="1">
    <location>
        <begin position="12"/>
        <end position="31"/>
    </location>
</feature>
<evidence type="ECO:0000256" key="1">
    <source>
        <dbReference type="SAM" id="Phobius"/>
    </source>
</evidence>
<keyword evidence="1" id="KW-0812">Transmembrane</keyword>
<proteinExistence type="predicted"/>
<sequence length="99" mass="10665">MQPTTPRDALAIAAAAATGAVVAATGVLAVARRRARRDPEPHLRPRAAGPDRVDELHFAFRDRTVPPAGTPEEVLRQYWSRLHPLRFASASNLPVAPVA</sequence>
<name>A0A918VAI5_9ACTN</name>
<dbReference type="Proteomes" id="UP000623010">
    <property type="component" value="Unassembled WGS sequence"/>
</dbReference>
<dbReference type="AlphaFoldDB" id="A0A918VAI5"/>
<protein>
    <submittedName>
        <fullName evidence="2">Uncharacterized protein</fullName>
    </submittedName>
</protein>
<keyword evidence="3" id="KW-1185">Reference proteome</keyword>
<evidence type="ECO:0000313" key="2">
    <source>
        <dbReference type="EMBL" id="GGZ83857.1"/>
    </source>
</evidence>
<reference evidence="2" key="1">
    <citation type="journal article" date="2014" name="Int. J. Syst. Evol. Microbiol.">
        <title>Complete genome sequence of Corynebacterium casei LMG S-19264T (=DSM 44701T), isolated from a smear-ripened cheese.</title>
        <authorList>
            <consortium name="US DOE Joint Genome Institute (JGI-PGF)"/>
            <person name="Walter F."/>
            <person name="Albersmeier A."/>
            <person name="Kalinowski J."/>
            <person name="Ruckert C."/>
        </authorList>
    </citation>
    <scope>NUCLEOTIDE SEQUENCE</scope>
    <source>
        <strain evidence="2">JCM 5016</strain>
    </source>
</reference>
<accession>A0A918VAI5</accession>
<gene>
    <name evidence="2" type="ORF">GCM10010389_22360</name>
</gene>
<organism evidence="2 3">
    <name type="scientific">Streptomyces echinoruber</name>
    <dbReference type="NCBI Taxonomy" id="68898"/>
    <lineage>
        <taxon>Bacteria</taxon>
        <taxon>Bacillati</taxon>
        <taxon>Actinomycetota</taxon>
        <taxon>Actinomycetes</taxon>
        <taxon>Kitasatosporales</taxon>
        <taxon>Streptomycetaceae</taxon>
        <taxon>Streptomyces</taxon>
    </lineage>
</organism>
<keyword evidence="1" id="KW-1133">Transmembrane helix</keyword>
<reference evidence="2" key="2">
    <citation type="submission" date="2020-09" db="EMBL/GenBank/DDBJ databases">
        <authorList>
            <person name="Sun Q."/>
            <person name="Ohkuma M."/>
        </authorList>
    </citation>
    <scope>NUCLEOTIDE SEQUENCE</scope>
    <source>
        <strain evidence="2">JCM 5016</strain>
    </source>
</reference>
<keyword evidence="1" id="KW-0472">Membrane</keyword>
<comment type="caution">
    <text evidence="2">The sequence shown here is derived from an EMBL/GenBank/DDBJ whole genome shotgun (WGS) entry which is preliminary data.</text>
</comment>
<dbReference type="EMBL" id="BMWH01000006">
    <property type="protein sequence ID" value="GGZ83857.1"/>
    <property type="molecule type" value="Genomic_DNA"/>
</dbReference>